<name>A0A101JQ59_9ACTN</name>
<keyword evidence="3" id="KW-1185">Reference proteome</keyword>
<dbReference type="CDD" id="cd02042">
    <property type="entry name" value="ParAB_family"/>
    <property type="match status" value="1"/>
</dbReference>
<feature type="domain" description="AAA" evidence="1">
    <location>
        <begin position="1"/>
        <end position="210"/>
    </location>
</feature>
<dbReference type="InterPro" id="IPR027417">
    <property type="entry name" value="P-loop_NTPase"/>
</dbReference>
<dbReference type="Proteomes" id="UP000053244">
    <property type="component" value="Unassembled WGS sequence"/>
</dbReference>
<evidence type="ECO:0000313" key="2">
    <source>
        <dbReference type="EMBL" id="KUL30945.1"/>
    </source>
</evidence>
<dbReference type="InterPro" id="IPR025669">
    <property type="entry name" value="AAA_dom"/>
</dbReference>
<dbReference type="EMBL" id="LLZH01000234">
    <property type="protein sequence ID" value="KUL30945.1"/>
    <property type="molecule type" value="Genomic_DNA"/>
</dbReference>
<dbReference type="PANTHER" id="PTHR13696">
    <property type="entry name" value="P-LOOP CONTAINING NUCLEOSIDE TRIPHOSPHATE HYDROLASE"/>
    <property type="match status" value="1"/>
</dbReference>
<dbReference type="OrthoDB" id="69313at2"/>
<dbReference type="Pfam" id="PF13614">
    <property type="entry name" value="AAA_31"/>
    <property type="match status" value="1"/>
</dbReference>
<reference evidence="2 3" key="1">
    <citation type="submission" date="2015-10" db="EMBL/GenBank/DDBJ databases">
        <authorList>
            <person name="Gilbert D.G."/>
        </authorList>
    </citation>
    <scope>NUCLEOTIDE SEQUENCE [LARGE SCALE GENOMIC DNA]</scope>
    <source>
        <strain evidence="2 3">NRRL B-16712</strain>
    </source>
</reference>
<sequence>MKVVSVINFKGGVGKTTVTANLGAELARRGYRVLLIDLDPQASLTFSFYRPKEWLDGLADEKTIMRWFGEFVAGQGETVLTDLITTPPMVNAKVGGRGGRLDLIASHLGLVNIDLALAPELVAMTPVQSSEKFVKVYSRLLDGLAADAFDTYDIVLIDCPPNFNIVTKAAMIASTHYLVPARADDLSTLGIQYLRKGISDLVGDYNESLTVSPGDRAKAEPVMAGVVFTMVEVRNGRPTRINQDFIHRVRSQPGLCVLDTTIRHNQRLHAGATTSGVPLAVTGGVPTDIAAELAALATEFLQTLEMTGGPAGGR</sequence>
<dbReference type="Gene3D" id="3.40.50.300">
    <property type="entry name" value="P-loop containing nucleotide triphosphate hydrolases"/>
    <property type="match status" value="1"/>
</dbReference>
<evidence type="ECO:0000259" key="1">
    <source>
        <dbReference type="Pfam" id="PF13614"/>
    </source>
</evidence>
<dbReference type="AlphaFoldDB" id="A0A101JQ59"/>
<comment type="caution">
    <text evidence="2">The sequence shown here is derived from an EMBL/GenBank/DDBJ whole genome shotgun (WGS) entry which is preliminary data.</text>
</comment>
<gene>
    <name evidence="2" type="ORF">ADL15_23635</name>
</gene>
<proteinExistence type="predicted"/>
<dbReference type="InterPro" id="IPR050678">
    <property type="entry name" value="DNA_Partitioning_ATPase"/>
</dbReference>
<dbReference type="PANTHER" id="PTHR13696:SF99">
    <property type="entry name" value="COBYRINIC ACID AC-DIAMIDE SYNTHASE"/>
    <property type="match status" value="1"/>
</dbReference>
<protein>
    <recommendedName>
        <fullName evidence="1">AAA domain-containing protein</fullName>
    </recommendedName>
</protein>
<dbReference type="SUPFAM" id="SSF52540">
    <property type="entry name" value="P-loop containing nucleoside triphosphate hydrolases"/>
    <property type="match status" value="1"/>
</dbReference>
<dbReference type="RefSeq" id="WP_067695167.1">
    <property type="nucleotide sequence ID" value="NZ_LLZH01000234.1"/>
</dbReference>
<accession>A0A101JQ59</accession>
<organism evidence="2 3">
    <name type="scientific">Actinoplanes awajinensis subsp. mycoplanecinus</name>
    <dbReference type="NCBI Taxonomy" id="135947"/>
    <lineage>
        <taxon>Bacteria</taxon>
        <taxon>Bacillati</taxon>
        <taxon>Actinomycetota</taxon>
        <taxon>Actinomycetes</taxon>
        <taxon>Micromonosporales</taxon>
        <taxon>Micromonosporaceae</taxon>
        <taxon>Actinoplanes</taxon>
    </lineage>
</organism>
<evidence type="ECO:0000313" key="3">
    <source>
        <dbReference type="Proteomes" id="UP000053244"/>
    </source>
</evidence>